<accession>A0ABQ9WJC1</accession>
<gene>
    <name evidence="2" type="ORF">P7K49_003145</name>
</gene>
<feature type="compositionally biased region" description="Low complexity" evidence="1">
    <location>
        <begin position="188"/>
        <end position="223"/>
    </location>
</feature>
<evidence type="ECO:0000313" key="2">
    <source>
        <dbReference type="EMBL" id="KAK2121759.1"/>
    </source>
</evidence>
<feature type="region of interest" description="Disordered" evidence="1">
    <location>
        <begin position="1"/>
        <end position="55"/>
    </location>
</feature>
<sequence>MSPSSTNLPSSNRALTGFPDSGGGGSGWERRDGRRLKKHPLVALSQPQHSSPRNVVPWRLCERGVLPGGAAEGAHLRTAAVGSPGSGLIAAPKGAVGLPRAGRAPSGDLQGARRGAGSRPGLSPPGPFPHSAFPPALPAPAAGPHAAASFPELRGPGGVSRPPPVPTAGRCATRVARSAAPSPPVPTAAPTARQGAAVSAPEPQSASEPAARTSCLRSPGRSPGRLRLRRPCPAPAAPRRPRPRRSLTGWEQTSAGWSRSRREAPLGASTPRNSRSSPRGGPGTAGGGLRAAPMARWRRGGLGPAKGAASYRSGAFPSAVKLESAPPSSLPASSPGPGASRARGGEGLRLGWGVA</sequence>
<proteinExistence type="predicted"/>
<evidence type="ECO:0000256" key="1">
    <source>
        <dbReference type="SAM" id="MobiDB-lite"/>
    </source>
</evidence>
<feature type="compositionally biased region" description="Gly residues" evidence="1">
    <location>
        <begin position="280"/>
        <end position="289"/>
    </location>
</feature>
<feature type="compositionally biased region" description="Polar residues" evidence="1">
    <location>
        <begin position="1"/>
        <end position="14"/>
    </location>
</feature>
<reference evidence="2 3" key="1">
    <citation type="submission" date="2023-05" db="EMBL/GenBank/DDBJ databases">
        <title>B98-5 Cell Line De Novo Hybrid Assembly: An Optical Mapping Approach.</title>
        <authorList>
            <person name="Kananen K."/>
            <person name="Auerbach J.A."/>
            <person name="Kautto E."/>
            <person name="Blachly J.S."/>
        </authorList>
    </citation>
    <scope>NUCLEOTIDE SEQUENCE [LARGE SCALE GENOMIC DNA]</scope>
    <source>
        <strain evidence="2">B95-8</strain>
        <tissue evidence="2">Cell line</tissue>
    </source>
</reference>
<comment type="caution">
    <text evidence="2">The sequence shown here is derived from an EMBL/GenBank/DDBJ whole genome shotgun (WGS) entry which is preliminary data.</text>
</comment>
<dbReference type="Proteomes" id="UP001266305">
    <property type="component" value="Unassembled WGS sequence"/>
</dbReference>
<feature type="compositionally biased region" description="Low complexity" evidence="1">
    <location>
        <begin position="322"/>
        <end position="342"/>
    </location>
</feature>
<evidence type="ECO:0008006" key="4">
    <source>
        <dbReference type="Google" id="ProtNLM"/>
    </source>
</evidence>
<evidence type="ECO:0000313" key="3">
    <source>
        <dbReference type="Proteomes" id="UP001266305"/>
    </source>
</evidence>
<feature type="compositionally biased region" description="Low complexity" evidence="1">
    <location>
        <begin position="129"/>
        <end position="151"/>
    </location>
</feature>
<feature type="compositionally biased region" description="Low complexity" evidence="1">
    <location>
        <begin position="268"/>
        <end position="279"/>
    </location>
</feature>
<feature type="compositionally biased region" description="Gly residues" evidence="1">
    <location>
        <begin position="345"/>
        <end position="355"/>
    </location>
</feature>
<feature type="region of interest" description="Disordered" evidence="1">
    <location>
        <begin position="99"/>
        <end position="355"/>
    </location>
</feature>
<name>A0ABQ9WJC1_SAGOE</name>
<dbReference type="EMBL" id="JASSZA010000001">
    <property type="protein sequence ID" value="KAK2121759.1"/>
    <property type="molecule type" value="Genomic_DNA"/>
</dbReference>
<protein>
    <recommendedName>
        <fullName evidence="4">Basic proline-rich protein-like</fullName>
    </recommendedName>
</protein>
<organism evidence="2 3">
    <name type="scientific">Saguinus oedipus</name>
    <name type="common">Cotton-top tamarin</name>
    <name type="synonym">Oedipomidas oedipus</name>
    <dbReference type="NCBI Taxonomy" id="9490"/>
    <lineage>
        <taxon>Eukaryota</taxon>
        <taxon>Metazoa</taxon>
        <taxon>Chordata</taxon>
        <taxon>Craniata</taxon>
        <taxon>Vertebrata</taxon>
        <taxon>Euteleostomi</taxon>
        <taxon>Mammalia</taxon>
        <taxon>Eutheria</taxon>
        <taxon>Euarchontoglires</taxon>
        <taxon>Primates</taxon>
        <taxon>Haplorrhini</taxon>
        <taxon>Platyrrhini</taxon>
        <taxon>Cebidae</taxon>
        <taxon>Callitrichinae</taxon>
        <taxon>Saguinus</taxon>
    </lineage>
</organism>
<keyword evidence="3" id="KW-1185">Reference proteome</keyword>